<dbReference type="GO" id="GO:0003678">
    <property type="term" value="F:DNA helicase activity"/>
    <property type="evidence" value="ECO:0007669"/>
    <property type="project" value="UniProtKB-ARBA"/>
</dbReference>
<proteinExistence type="predicted"/>
<name>A0A2M8IVQ2_9RHOB</name>
<organism evidence="4 5">
    <name type="scientific">Pseudooceanicola lipolyticus</name>
    <dbReference type="NCBI Taxonomy" id="2029104"/>
    <lineage>
        <taxon>Bacteria</taxon>
        <taxon>Pseudomonadati</taxon>
        <taxon>Pseudomonadota</taxon>
        <taxon>Alphaproteobacteria</taxon>
        <taxon>Rhodobacterales</taxon>
        <taxon>Paracoccaceae</taxon>
        <taxon>Pseudooceanicola</taxon>
    </lineage>
</organism>
<accession>A0A2M8IVQ2</accession>
<dbReference type="AlphaFoldDB" id="A0A2M8IVQ2"/>
<keyword evidence="2 4" id="KW-0067">ATP-binding</keyword>
<dbReference type="InterPro" id="IPR027785">
    <property type="entry name" value="UvrD-like_helicase_C"/>
</dbReference>
<keyword evidence="1" id="KW-0547">Nucleotide-binding</keyword>
<dbReference type="InterPro" id="IPR027417">
    <property type="entry name" value="P-loop_NTPase"/>
</dbReference>
<dbReference type="Pfam" id="PF13604">
    <property type="entry name" value="AAA_30"/>
    <property type="match status" value="1"/>
</dbReference>
<dbReference type="OrthoDB" id="9803432at2"/>
<dbReference type="PANTHER" id="PTHR43788:SF6">
    <property type="entry name" value="DNA HELICASE B"/>
    <property type="match status" value="1"/>
</dbReference>
<dbReference type="GO" id="GO:0005524">
    <property type="term" value="F:ATP binding"/>
    <property type="evidence" value="ECO:0007669"/>
    <property type="project" value="UniProtKB-KW"/>
</dbReference>
<evidence type="ECO:0000256" key="2">
    <source>
        <dbReference type="ARBA" id="ARBA00022840"/>
    </source>
</evidence>
<evidence type="ECO:0000256" key="1">
    <source>
        <dbReference type="ARBA" id="ARBA00022741"/>
    </source>
</evidence>
<evidence type="ECO:0000259" key="3">
    <source>
        <dbReference type="Pfam" id="PF13538"/>
    </source>
</evidence>
<dbReference type="Proteomes" id="UP000231553">
    <property type="component" value="Unassembled WGS sequence"/>
</dbReference>
<reference evidence="4 5" key="1">
    <citation type="journal article" date="2018" name="Int. J. Syst. Evol. Microbiol.">
        <title>Pseudooceanicola lipolyticus sp. nov., a marine alphaproteobacterium, reclassification of Oceanicola flagellatus as Pseudooceanicola flagellatus comb. nov. and emended description of the genus Pseudooceanicola.</title>
        <authorList>
            <person name="Huang M.-M."/>
            <person name="Guo L.-L."/>
            <person name="Wu Y.-H."/>
            <person name="Lai Q.-L."/>
            <person name="Shao Z.-Z."/>
            <person name="Wang C.-S."/>
            <person name="Wu M."/>
            <person name="Xu X.-W."/>
        </authorList>
    </citation>
    <scope>NUCLEOTIDE SEQUENCE [LARGE SCALE GENOMIC DNA]</scope>
    <source>
        <strain evidence="4 5">157</strain>
    </source>
</reference>
<dbReference type="SUPFAM" id="SSF52540">
    <property type="entry name" value="P-loop containing nucleoside triphosphate hydrolases"/>
    <property type="match status" value="2"/>
</dbReference>
<gene>
    <name evidence="4" type="ORF">CVM52_21440</name>
</gene>
<protein>
    <submittedName>
        <fullName evidence="4">ATP-binding protein</fullName>
    </submittedName>
</protein>
<evidence type="ECO:0000313" key="5">
    <source>
        <dbReference type="Proteomes" id="UP000231553"/>
    </source>
</evidence>
<keyword evidence="5" id="KW-1185">Reference proteome</keyword>
<evidence type="ECO:0000313" key="4">
    <source>
        <dbReference type="EMBL" id="PJE34603.1"/>
    </source>
</evidence>
<feature type="domain" description="UvrD-like helicase C-terminal" evidence="3">
    <location>
        <begin position="324"/>
        <end position="370"/>
    </location>
</feature>
<sequence>MYGSLPTFSSQQLAALDKVAKWLKSGTGDQQVFRLFGFAGTGKTTIARHLAAELNGPVVYAAYTGKAAHVMQQNGCEGATTIHQLIYSWERKRDGSFLGELNAESDAADAVLIVVDECSMVDEVVAKDLMSFGRPILVLGDPAQLAPVKGEGFFTDAKPDVMLTEVHRQAKNSPIQRLAMDVREGRSLIRGTYGTSRVVVLDDLDTEDILGADQVIVGRNDTRLSYNSVIRESLGFKSALPCIGDRLVCRQNDHRLQIYNGGLYRVIDLPEGKSPHGYMPLMLQSLDHAGSREVRVLINPDEFLHPGRAVEAKHYGRTQHFDFGYALTVHRAQGSQWSNVFIVDESEVFRASPQKWLYTAITRAIDRVTILV</sequence>
<dbReference type="Pfam" id="PF13538">
    <property type="entry name" value="UvrD_C_2"/>
    <property type="match status" value="1"/>
</dbReference>
<comment type="caution">
    <text evidence="4">The sequence shown here is derived from an EMBL/GenBank/DDBJ whole genome shotgun (WGS) entry which is preliminary data.</text>
</comment>
<dbReference type="CDD" id="cd18809">
    <property type="entry name" value="SF1_C_RecD"/>
    <property type="match status" value="1"/>
</dbReference>
<dbReference type="Gene3D" id="3.40.50.300">
    <property type="entry name" value="P-loop containing nucleotide triphosphate hydrolases"/>
    <property type="match status" value="2"/>
</dbReference>
<dbReference type="EMBL" id="PGTB01000160">
    <property type="protein sequence ID" value="PJE34603.1"/>
    <property type="molecule type" value="Genomic_DNA"/>
</dbReference>
<dbReference type="InterPro" id="IPR050534">
    <property type="entry name" value="Coronavir_polyprotein_1ab"/>
</dbReference>
<dbReference type="PANTHER" id="PTHR43788">
    <property type="entry name" value="DNA2/NAM7 HELICASE FAMILY MEMBER"/>
    <property type="match status" value="1"/>
</dbReference>